<dbReference type="Proteomes" id="UP000292564">
    <property type="component" value="Unassembled WGS sequence"/>
</dbReference>
<protein>
    <submittedName>
        <fullName evidence="2">TniB protein</fullName>
    </submittedName>
</protein>
<accession>A0A4Q7ZJW7</accession>
<dbReference type="RefSeq" id="WP_242624890.1">
    <property type="nucleotide sequence ID" value="NZ_SHKY01000001.1"/>
</dbReference>
<organism evidence="2 3">
    <name type="scientific">Krasilnikovia cinnamomea</name>
    <dbReference type="NCBI Taxonomy" id="349313"/>
    <lineage>
        <taxon>Bacteria</taxon>
        <taxon>Bacillati</taxon>
        <taxon>Actinomycetota</taxon>
        <taxon>Actinomycetes</taxon>
        <taxon>Micromonosporales</taxon>
        <taxon>Micromonosporaceae</taxon>
        <taxon>Krasilnikovia</taxon>
    </lineage>
</organism>
<dbReference type="InterPro" id="IPR027417">
    <property type="entry name" value="P-loop_NTPase"/>
</dbReference>
<reference evidence="2 3" key="1">
    <citation type="submission" date="2019-02" db="EMBL/GenBank/DDBJ databases">
        <title>Sequencing the genomes of 1000 actinobacteria strains.</title>
        <authorList>
            <person name="Klenk H.-P."/>
        </authorList>
    </citation>
    <scope>NUCLEOTIDE SEQUENCE [LARGE SCALE GENOMIC DNA]</scope>
    <source>
        <strain evidence="2 3">DSM 45162</strain>
    </source>
</reference>
<evidence type="ECO:0000313" key="2">
    <source>
        <dbReference type="EMBL" id="RZU51197.1"/>
    </source>
</evidence>
<name>A0A4Q7ZJW7_9ACTN</name>
<feature type="region of interest" description="Disordered" evidence="1">
    <location>
        <begin position="1"/>
        <end position="38"/>
    </location>
</feature>
<dbReference type="AlphaFoldDB" id="A0A4Q7ZJW7"/>
<comment type="caution">
    <text evidence="2">The sequence shown here is derived from an EMBL/GenBank/DDBJ whole genome shotgun (WGS) entry which is preliminary data.</text>
</comment>
<dbReference type="InterPro" id="IPR008868">
    <property type="entry name" value="TniB"/>
</dbReference>
<dbReference type="Pfam" id="PF05621">
    <property type="entry name" value="TniB"/>
    <property type="match status" value="1"/>
</dbReference>
<proteinExistence type="predicted"/>
<evidence type="ECO:0000313" key="3">
    <source>
        <dbReference type="Proteomes" id="UP000292564"/>
    </source>
</evidence>
<dbReference type="EMBL" id="SHKY01000001">
    <property type="protein sequence ID" value="RZU51197.1"/>
    <property type="molecule type" value="Genomic_DNA"/>
</dbReference>
<dbReference type="SUPFAM" id="SSF52540">
    <property type="entry name" value="P-loop containing nucleoside triphosphate hydrolases"/>
    <property type="match status" value="1"/>
</dbReference>
<sequence length="352" mass="38849">MVTAPSQQASSTDPGQGGSRPPLDDEDRHRQLTTREGWRRFTDEAATDLVVLTEPQWRRLAEDERTRYDEERIDHHARLIVIATSAVRRIVTAGRRLTMLNRHAISARRGLVVSGAAGTGKTTAITQLGKTHELIDRQRHPGQTRIPTVFVTVPPAATARMLAVEFARFLGIPVAPRQNITDVTEAVCGVLCAARTGLVIVDEIHNLNLATRSGAEVSDQLKYFSERITATFVYAGINVQREGLFSGTRGQQIAGRFSMIPTVTFPYQQEWAAVVATLEQALRLHHHPIGSLVKLDRYLHQRTKGMIGSLSHLIRGSAIEAILDGTEQITKQTLESIDLDYAATTTTLPDGR</sequence>
<dbReference type="Gene3D" id="3.40.50.300">
    <property type="entry name" value="P-loop containing nucleotide triphosphate hydrolases"/>
    <property type="match status" value="1"/>
</dbReference>
<keyword evidence="3" id="KW-1185">Reference proteome</keyword>
<evidence type="ECO:0000256" key="1">
    <source>
        <dbReference type="SAM" id="MobiDB-lite"/>
    </source>
</evidence>
<gene>
    <name evidence="2" type="ORF">EV385_3003</name>
</gene>
<feature type="compositionally biased region" description="Polar residues" evidence="1">
    <location>
        <begin position="1"/>
        <end position="14"/>
    </location>
</feature>